<organism evidence="2 3">
    <name type="scientific">Treponema lecithinolyticum ATCC 700332</name>
    <dbReference type="NCBI Taxonomy" id="1321815"/>
    <lineage>
        <taxon>Bacteria</taxon>
        <taxon>Pseudomonadati</taxon>
        <taxon>Spirochaetota</taxon>
        <taxon>Spirochaetia</taxon>
        <taxon>Spirochaetales</taxon>
        <taxon>Treponemataceae</taxon>
        <taxon>Treponema</taxon>
    </lineage>
</organism>
<dbReference type="PANTHER" id="PTHR34300:SF2">
    <property type="entry name" value="QUEUOSINE PRECURSOR TRANSPORTER-RELATED"/>
    <property type="match status" value="1"/>
</dbReference>
<dbReference type="HAMAP" id="MF_02088">
    <property type="entry name" value="Q_prec_transport"/>
    <property type="match status" value="1"/>
</dbReference>
<reference evidence="2 3" key="1">
    <citation type="submission" date="2013-08" db="EMBL/GenBank/DDBJ databases">
        <authorList>
            <person name="Weinstock G."/>
            <person name="Sodergren E."/>
            <person name="Wylie T."/>
            <person name="Fulton L."/>
            <person name="Fulton R."/>
            <person name="Fronick C."/>
            <person name="O'Laughlin M."/>
            <person name="Godfrey J."/>
            <person name="Miner T."/>
            <person name="Herter B."/>
            <person name="Appelbaum E."/>
            <person name="Cordes M."/>
            <person name="Lek S."/>
            <person name="Wollam A."/>
            <person name="Pepin K.H."/>
            <person name="Palsikar V.B."/>
            <person name="Mitreva M."/>
            <person name="Wilson R.K."/>
        </authorList>
    </citation>
    <scope>NUCLEOTIDE SEQUENCE [LARGE SCALE GENOMIC DNA]</scope>
    <source>
        <strain evidence="2 3">ATCC 700332</strain>
    </source>
</reference>
<comment type="function">
    <text evidence="1">Involved in the import of queuosine (Q) precursors, required for Q precursor salvage.</text>
</comment>
<dbReference type="Proteomes" id="UP000016649">
    <property type="component" value="Unassembled WGS sequence"/>
</dbReference>
<keyword evidence="1" id="KW-1133">Transmembrane helix</keyword>
<evidence type="ECO:0000313" key="3">
    <source>
        <dbReference type="Proteomes" id="UP000016649"/>
    </source>
</evidence>
<proteinExistence type="inferred from homology"/>
<protein>
    <recommendedName>
        <fullName evidence="1">Probable queuosine precursor transporter</fullName>
        <shortName evidence="1">Q precursor transporter</shortName>
    </recommendedName>
</protein>
<feature type="transmembrane region" description="Helical" evidence="1">
    <location>
        <begin position="199"/>
        <end position="223"/>
    </location>
</feature>
<dbReference type="InterPro" id="IPR003744">
    <property type="entry name" value="YhhQ"/>
</dbReference>
<name>A0ABN0P1H1_TRELE</name>
<comment type="similarity">
    <text evidence="1">Belongs to the vitamin uptake transporter (VUT/ECF) (TC 2.A.88) family. Q precursor transporter subfamily.</text>
</comment>
<dbReference type="NCBIfam" id="TIGR00697">
    <property type="entry name" value="queuosine precursor transporter"/>
    <property type="match status" value="1"/>
</dbReference>
<evidence type="ECO:0000256" key="1">
    <source>
        <dbReference type="HAMAP-Rule" id="MF_02088"/>
    </source>
</evidence>
<keyword evidence="1" id="KW-0812">Transmembrane</keyword>
<comment type="subcellular location">
    <subcellularLocation>
        <location evidence="1">Cell membrane</location>
        <topology evidence="1">Multi-pass membrane protein</topology>
    </subcellularLocation>
</comment>
<comment type="caution">
    <text evidence="2">The sequence shown here is derived from an EMBL/GenBank/DDBJ whole genome shotgun (WGS) entry which is preliminary data.</text>
</comment>
<keyword evidence="1" id="KW-1003">Cell membrane</keyword>
<feature type="transmembrane region" description="Helical" evidence="1">
    <location>
        <begin position="6"/>
        <end position="25"/>
    </location>
</feature>
<feature type="transmembrane region" description="Helical" evidence="1">
    <location>
        <begin position="126"/>
        <end position="147"/>
    </location>
</feature>
<evidence type="ECO:0000313" key="2">
    <source>
        <dbReference type="EMBL" id="ERJ94244.1"/>
    </source>
</evidence>
<feature type="transmembrane region" description="Helical" evidence="1">
    <location>
        <begin position="171"/>
        <end position="193"/>
    </location>
</feature>
<keyword evidence="1" id="KW-0813">Transport</keyword>
<feature type="transmembrane region" description="Helical" evidence="1">
    <location>
        <begin position="85"/>
        <end position="106"/>
    </location>
</feature>
<dbReference type="RefSeq" id="WP_021686618.1">
    <property type="nucleotide sequence ID" value="NZ_KI260561.1"/>
</dbReference>
<feature type="transmembrane region" description="Helical" evidence="1">
    <location>
        <begin position="30"/>
        <end position="52"/>
    </location>
</feature>
<keyword evidence="1" id="KW-0472">Membrane</keyword>
<gene>
    <name evidence="2" type="ORF">HMPREF9193_00215</name>
</gene>
<dbReference type="Pfam" id="PF02592">
    <property type="entry name" value="Vut_1"/>
    <property type="match status" value="1"/>
</dbReference>
<dbReference type="EMBL" id="AWVH01000005">
    <property type="protein sequence ID" value="ERJ94244.1"/>
    <property type="molecule type" value="Genomic_DNA"/>
</dbReference>
<dbReference type="PANTHER" id="PTHR34300">
    <property type="entry name" value="QUEUOSINE PRECURSOR TRANSPORTER-RELATED"/>
    <property type="match status" value="1"/>
</dbReference>
<keyword evidence="3" id="KW-1185">Reference proteome</keyword>
<accession>A0ABN0P1H1</accession>
<sequence>MKNELLLIVSVPLYFGAVLLMLRFFKETGLYVWTVIATIAANIEVLILIRAFGMEQTLGNVLFASTFLVTDILSEVYGKKTANRAVVYGCAASVLFIVLSRYWLLYTPSQNDWAMTAMRTVFSNTPRVMGAGLAAYAISQFFDVWLYHKWWDFTAKRCANKKKFLWLRNNGSTLVSQLLNTVLFTAAAFYGLYPLQTLVSIACSTYVIYIITSFADTPFVYAARKIMSVDSAK</sequence>